<dbReference type="Pfam" id="PF17766">
    <property type="entry name" value="fn3_6"/>
    <property type="match status" value="1"/>
</dbReference>
<dbReference type="InterPro" id="IPR037045">
    <property type="entry name" value="S8pro/Inhibitor_I9_sf"/>
</dbReference>
<feature type="domain" description="Peptidase S8/S53" evidence="9">
    <location>
        <begin position="96"/>
        <end position="521"/>
    </location>
</feature>
<keyword evidence="5 7" id="KW-0720">Serine protease</keyword>
<evidence type="ECO:0000256" key="5">
    <source>
        <dbReference type="ARBA" id="ARBA00022825"/>
    </source>
</evidence>
<dbReference type="SUPFAM" id="SSF52743">
    <property type="entry name" value="Subtilisin-like"/>
    <property type="match status" value="1"/>
</dbReference>
<dbReference type="InterPro" id="IPR023828">
    <property type="entry name" value="Peptidase_S8_Ser-AS"/>
</dbReference>
<feature type="active site" description="Charge relay system" evidence="6 7">
    <location>
        <position position="484"/>
    </location>
</feature>
<feature type="active site" description="Charge relay system" evidence="6 7">
    <location>
        <position position="160"/>
    </location>
</feature>
<evidence type="ECO:0000256" key="1">
    <source>
        <dbReference type="ARBA" id="ARBA00011073"/>
    </source>
</evidence>
<keyword evidence="4 7" id="KW-0378">Hydrolase</keyword>
<dbReference type="Gene3D" id="3.40.50.200">
    <property type="entry name" value="Peptidase S8/S53 domain"/>
    <property type="match status" value="1"/>
</dbReference>
<reference evidence="12 13" key="1">
    <citation type="journal article" date="2021" name="Commun. Biol.">
        <title>The genome of Shorea leprosula (Dipterocarpaceae) highlights the ecological relevance of drought in aseasonal tropical rainforests.</title>
        <authorList>
            <person name="Ng K.K.S."/>
            <person name="Kobayashi M.J."/>
            <person name="Fawcett J.A."/>
            <person name="Hatakeyama M."/>
            <person name="Paape T."/>
            <person name="Ng C.H."/>
            <person name="Ang C.C."/>
            <person name="Tnah L.H."/>
            <person name="Lee C.T."/>
            <person name="Nishiyama T."/>
            <person name="Sese J."/>
            <person name="O'Brien M.J."/>
            <person name="Copetti D."/>
            <person name="Mohd Noor M.I."/>
            <person name="Ong R.C."/>
            <person name="Putra M."/>
            <person name="Sireger I.Z."/>
            <person name="Indrioko S."/>
            <person name="Kosugi Y."/>
            <person name="Izuno A."/>
            <person name="Isagi Y."/>
            <person name="Lee S.L."/>
            <person name="Shimizu K.K."/>
        </authorList>
    </citation>
    <scope>NUCLEOTIDE SEQUENCE [LARGE SCALE GENOMIC DNA]</scope>
    <source>
        <strain evidence="12">214</strain>
    </source>
</reference>
<evidence type="ECO:0008006" key="14">
    <source>
        <dbReference type="Google" id="ProtNLM"/>
    </source>
</evidence>
<feature type="signal peptide" evidence="8">
    <location>
        <begin position="1"/>
        <end position="29"/>
    </location>
</feature>
<dbReference type="CDD" id="cd04852">
    <property type="entry name" value="Peptidases_S8_3"/>
    <property type="match status" value="1"/>
</dbReference>
<dbReference type="InterPro" id="IPR010259">
    <property type="entry name" value="S8pro/Inhibitor_I9"/>
</dbReference>
<dbReference type="GO" id="GO:0004252">
    <property type="term" value="F:serine-type endopeptidase activity"/>
    <property type="evidence" value="ECO:0007669"/>
    <property type="project" value="UniProtKB-UniRule"/>
</dbReference>
<evidence type="ECO:0000256" key="8">
    <source>
        <dbReference type="SAM" id="SignalP"/>
    </source>
</evidence>
<dbReference type="PROSITE" id="PS51892">
    <property type="entry name" value="SUBTILASE"/>
    <property type="match status" value="1"/>
</dbReference>
<feature type="domain" description="Subtilisin-like protease fibronectin type-III" evidence="11">
    <location>
        <begin position="600"/>
        <end position="663"/>
    </location>
</feature>
<comment type="similarity">
    <text evidence="1 7">Belongs to the peptidase S8 family.</text>
</comment>
<dbReference type="Pfam" id="PF00082">
    <property type="entry name" value="Peptidase_S8"/>
    <property type="match status" value="1"/>
</dbReference>
<accession>A0AAV5L783</accession>
<evidence type="ECO:0000259" key="9">
    <source>
        <dbReference type="Pfam" id="PF00082"/>
    </source>
</evidence>
<keyword evidence="3 8" id="KW-0732">Signal</keyword>
<dbReference type="PANTHER" id="PTHR10795">
    <property type="entry name" value="PROPROTEIN CONVERTASE SUBTILISIN/KEXIN"/>
    <property type="match status" value="1"/>
</dbReference>
<evidence type="ECO:0000256" key="2">
    <source>
        <dbReference type="ARBA" id="ARBA00022670"/>
    </source>
</evidence>
<dbReference type="Proteomes" id="UP001054252">
    <property type="component" value="Unassembled WGS sequence"/>
</dbReference>
<dbReference type="Pfam" id="PF05922">
    <property type="entry name" value="Inhibitor_I9"/>
    <property type="match status" value="1"/>
</dbReference>
<feature type="active site" description="Charge relay system" evidence="6 7">
    <location>
        <position position="104"/>
    </location>
</feature>
<evidence type="ECO:0000313" key="13">
    <source>
        <dbReference type="Proteomes" id="UP001054252"/>
    </source>
</evidence>
<evidence type="ECO:0000259" key="10">
    <source>
        <dbReference type="Pfam" id="PF05922"/>
    </source>
</evidence>
<dbReference type="AlphaFoldDB" id="A0AAV5L783"/>
<dbReference type="CDD" id="cd02120">
    <property type="entry name" value="PA_subtilisin_like"/>
    <property type="match status" value="1"/>
</dbReference>
<evidence type="ECO:0000256" key="6">
    <source>
        <dbReference type="PIRSR" id="PIRSR615500-1"/>
    </source>
</evidence>
<dbReference type="PROSITE" id="PS00138">
    <property type="entry name" value="SUBTILASE_SER"/>
    <property type="match status" value="1"/>
</dbReference>
<name>A0AAV5L783_9ROSI</name>
<dbReference type="InterPro" id="IPR045051">
    <property type="entry name" value="SBT"/>
</dbReference>
<dbReference type="PRINTS" id="PR00723">
    <property type="entry name" value="SUBTILISIN"/>
</dbReference>
<comment type="caution">
    <text evidence="12">The sequence shown here is derived from an EMBL/GenBank/DDBJ whole genome shotgun (WGS) entry which is preliminary data.</text>
</comment>
<feature type="chain" id="PRO_5043327375" description="Cucumisin" evidence="8">
    <location>
        <begin position="30"/>
        <end position="682"/>
    </location>
</feature>
<dbReference type="InterPro" id="IPR036852">
    <property type="entry name" value="Peptidase_S8/S53_dom_sf"/>
</dbReference>
<evidence type="ECO:0000256" key="7">
    <source>
        <dbReference type="PROSITE-ProRule" id="PRU01240"/>
    </source>
</evidence>
<dbReference type="InterPro" id="IPR041469">
    <property type="entry name" value="Subtilisin-like_FN3"/>
</dbReference>
<keyword evidence="13" id="KW-1185">Reference proteome</keyword>
<dbReference type="InterPro" id="IPR034197">
    <property type="entry name" value="Peptidases_S8_3"/>
</dbReference>
<evidence type="ECO:0000259" key="11">
    <source>
        <dbReference type="Pfam" id="PF17766"/>
    </source>
</evidence>
<evidence type="ECO:0000256" key="3">
    <source>
        <dbReference type="ARBA" id="ARBA00022729"/>
    </source>
</evidence>
<dbReference type="Gene3D" id="3.30.70.80">
    <property type="entry name" value="Peptidase S8 propeptide/proteinase inhibitor I9"/>
    <property type="match status" value="1"/>
</dbReference>
<dbReference type="InterPro" id="IPR000209">
    <property type="entry name" value="Peptidase_S8/S53_dom"/>
</dbReference>
<dbReference type="InterPro" id="IPR015500">
    <property type="entry name" value="Peptidase_S8_subtilisin-rel"/>
</dbReference>
<organism evidence="12 13">
    <name type="scientific">Rubroshorea leprosula</name>
    <dbReference type="NCBI Taxonomy" id="152421"/>
    <lineage>
        <taxon>Eukaryota</taxon>
        <taxon>Viridiplantae</taxon>
        <taxon>Streptophyta</taxon>
        <taxon>Embryophyta</taxon>
        <taxon>Tracheophyta</taxon>
        <taxon>Spermatophyta</taxon>
        <taxon>Magnoliopsida</taxon>
        <taxon>eudicotyledons</taxon>
        <taxon>Gunneridae</taxon>
        <taxon>Pentapetalae</taxon>
        <taxon>rosids</taxon>
        <taxon>malvids</taxon>
        <taxon>Malvales</taxon>
        <taxon>Dipterocarpaceae</taxon>
        <taxon>Rubroshorea</taxon>
    </lineage>
</organism>
<sequence>MLDPIRVLSMPVSLLTCFNALWFAHSSSAANFLIRSYGRSFNGFAANLTEQEVKELTSMKEVVSVFPSIPLQLHTTRSWDFLGLTETIKRNTTIESDIIIGVIDSGIWPESESFNDKGFGPPPKKWKGVCHGGKNFTCNNKIIGARYYTPANSTRDYVGHGTHTASIAAGNPVTGASFFGLAQGTARGGVPSARIAAYKVCDEVCNSEDLLAAFDDGIADGVDLITISLGPADTVDFFQDTMAIGAFHAMQNGILTINSAGNSGIFGPLFTTSISPWMLSVAASSTDRLFISNVALGNGNTLRGFAINSFSLNGTKFPLIHGKDASFRNCSKSRARLCRGCLDSNAVKGKIVLCDEFDGIVEAKKAGAVGSVLLNDAHNFVADIVSLPASALSKRNYSLVMSYLNSTKNSVAEILRTEAINEYAAPLVAPFSSLGPNYIVPDVLKPDLSAPGVDILAAYSPIASPSDDPSDQRRVRYNILSGTSMSCPHAAAIAAYVKTFHSDWSPSAIKSALMTTASPMNRKINPYSEIAYGSGHINPVNAVDPGLVYEALKEDYIKLLCSMGYKSDLVRRVSGDNSSCPEASHNVPARDLNYPSLAAQAEVSPNSNLTVTVVPAVLSFKSLNENKSFNVTVTGNALTPASFVSTDLVWSDGNHKVRSPIVIHTFQSINSTYQAPSKFSII</sequence>
<dbReference type="GO" id="GO:0006508">
    <property type="term" value="P:proteolysis"/>
    <property type="evidence" value="ECO:0007669"/>
    <property type="project" value="UniProtKB-KW"/>
</dbReference>
<dbReference type="EMBL" id="BPVZ01000098">
    <property type="protein sequence ID" value="GKV33002.1"/>
    <property type="molecule type" value="Genomic_DNA"/>
</dbReference>
<dbReference type="Gene3D" id="3.50.30.30">
    <property type="match status" value="1"/>
</dbReference>
<gene>
    <name evidence="12" type="ORF">SLEP1_g41561</name>
</gene>
<dbReference type="Gene3D" id="2.60.40.2310">
    <property type="match status" value="2"/>
</dbReference>
<feature type="domain" description="Inhibitor I9" evidence="10">
    <location>
        <begin position="28"/>
        <end position="74"/>
    </location>
</feature>
<proteinExistence type="inferred from homology"/>
<evidence type="ECO:0000256" key="4">
    <source>
        <dbReference type="ARBA" id="ARBA00022801"/>
    </source>
</evidence>
<protein>
    <recommendedName>
        <fullName evidence="14">Cucumisin</fullName>
    </recommendedName>
</protein>
<evidence type="ECO:0000313" key="12">
    <source>
        <dbReference type="EMBL" id="GKV33002.1"/>
    </source>
</evidence>
<keyword evidence="2 7" id="KW-0645">Protease</keyword>